<feature type="domain" description="HTH marR-type" evidence="4">
    <location>
        <begin position="23"/>
        <end position="125"/>
    </location>
</feature>
<dbReference type="EMBL" id="JAHLFW010000040">
    <property type="protein sequence ID" value="MBU3837531.1"/>
    <property type="molecule type" value="Genomic_DNA"/>
</dbReference>
<accession>A0A948TAN2</accession>
<evidence type="ECO:0000259" key="4">
    <source>
        <dbReference type="SMART" id="SM00347"/>
    </source>
</evidence>
<comment type="caution">
    <text evidence="5">The sequence shown here is derived from an EMBL/GenBank/DDBJ whole genome shotgun (WGS) entry which is preliminary data.</text>
</comment>
<dbReference type="InterPro" id="IPR055166">
    <property type="entry name" value="Transc_reg_Sar_Rot_HTH"/>
</dbReference>
<dbReference type="InterPro" id="IPR036388">
    <property type="entry name" value="WH-like_DNA-bd_sf"/>
</dbReference>
<keyword evidence="2 5" id="KW-0238">DNA-binding</keyword>
<dbReference type="SMART" id="SM00347">
    <property type="entry name" value="HTH_MARR"/>
    <property type="match status" value="1"/>
</dbReference>
<evidence type="ECO:0000256" key="1">
    <source>
        <dbReference type="ARBA" id="ARBA00023015"/>
    </source>
</evidence>
<keyword evidence="1" id="KW-0805">Transcription regulation</keyword>
<protein>
    <submittedName>
        <fullName evidence="5">Winged helix DNA-binding protein</fullName>
    </submittedName>
</protein>
<organism evidence="5 6">
    <name type="scientific">Candidatus Phocaeicola faecigallinarum</name>
    <dbReference type="NCBI Taxonomy" id="2838732"/>
    <lineage>
        <taxon>Bacteria</taxon>
        <taxon>Pseudomonadati</taxon>
        <taxon>Bacteroidota</taxon>
        <taxon>Bacteroidia</taxon>
        <taxon>Bacteroidales</taxon>
        <taxon>Bacteroidaceae</taxon>
        <taxon>Phocaeicola</taxon>
    </lineage>
</organism>
<keyword evidence="3" id="KW-0804">Transcription</keyword>
<gene>
    <name evidence="5" type="ORF">H9777_04255</name>
</gene>
<dbReference type="Gene3D" id="1.10.10.10">
    <property type="entry name" value="Winged helix-like DNA-binding domain superfamily/Winged helix DNA-binding domain"/>
    <property type="match status" value="1"/>
</dbReference>
<evidence type="ECO:0000256" key="2">
    <source>
        <dbReference type="ARBA" id="ARBA00023125"/>
    </source>
</evidence>
<reference evidence="5" key="1">
    <citation type="journal article" date="2021" name="PeerJ">
        <title>Extensive microbial diversity within the chicken gut microbiome revealed by metagenomics and culture.</title>
        <authorList>
            <person name="Gilroy R."/>
            <person name="Ravi A."/>
            <person name="Getino M."/>
            <person name="Pursley I."/>
            <person name="Horton D.L."/>
            <person name="Alikhan N.F."/>
            <person name="Baker D."/>
            <person name="Gharbi K."/>
            <person name="Hall N."/>
            <person name="Watson M."/>
            <person name="Adriaenssens E.M."/>
            <person name="Foster-Nyarko E."/>
            <person name="Jarju S."/>
            <person name="Secka A."/>
            <person name="Antonio M."/>
            <person name="Oren A."/>
            <person name="Chaudhuri R.R."/>
            <person name="La Ragione R."/>
            <person name="Hildebrand F."/>
            <person name="Pallen M.J."/>
        </authorList>
    </citation>
    <scope>NUCLEOTIDE SEQUENCE</scope>
    <source>
        <strain evidence="5">G4-2901</strain>
    </source>
</reference>
<dbReference type="Proteomes" id="UP000783796">
    <property type="component" value="Unassembled WGS sequence"/>
</dbReference>
<dbReference type="InterPro" id="IPR036390">
    <property type="entry name" value="WH_DNA-bd_sf"/>
</dbReference>
<dbReference type="AlphaFoldDB" id="A0A948TAN2"/>
<dbReference type="GO" id="GO:0003677">
    <property type="term" value="F:DNA binding"/>
    <property type="evidence" value="ECO:0007669"/>
    <property type="project" value="UniProtKB-KW"/>
</dbReference>
<evidence type="ECO:0000313" key="5">
    <source>
        <dbReference type="EMBL" id="MBU3837531.1"/>
    </source>
</evidence>
<sequence length="125" mass="14117">MEKISCICKMRELYKAITELEDSLMEIYGISLNEAMVMCSIGSRKVAAGEISQITGFKSSHLSKVLRSIEDKGFLIRDFGDKDKRQIYFSLTTEAMQCMEKLKCEGLPVPELLSEFFACGHGEKM</sequence>
<dbReference type="SUPFAM" id="SSF46785">
    <property type="entry name" value="Winged helix' DNA-binding domain"/>
    <property type="match status" value="1"/>
</dbReference>
<dbReference type="InterPro" id="IPR000835">
    <property type="entry name" value="HTH_MarR-typ"/>
</dbReference>
<name>A0A948TAN2_9BACT</name>
<evidence type="ECO:0000256" key="3">
    <source>
        <dbReference type="ARBA" id="ARBA00023163"/>
    </source>
</evidence>
<proteinExistence type="predicted"/>
<evidence type="ECO:0000313" key="6">
    <source>
        <dbReference type="Proteomes" id="UP000783796"/>
    </source>
</evidence>
<dbReference type="Pfam" id="PF22381">
    <property type="entry name" value="Staph_reg_Sar_Rot"/>
    <property type="match status" value="1"/>
</dbReference>
<reference evidence="5" key="2">
    <citation type="submission" date="2021-04" db="EMBL/GenBank/DDBJ databases">
        <authorList>
            <person name="Gilroy R."/>
        </authorList>
    </citation>
    <scope>NUCLEOTIDE SEQUENCE</scope>
    <source>
        <strain evidence="5">G4-2901</strain>
    </source>
</reference>
<dbReference type="GO" id="GO:0003700">
    <property type="term" value="F:DNA-binding transcription factor activity"/>
    <property type="evidence" value="ECO:0007669"/>
    <property type="project" value="InterPro"/>
</dbReference>